<accession>A0A975XTH9</accession>
<evidence type="ECO:0000256" key="5">
    <source>
        <dbReference type="RuleBase" id="RU363041"/>
    </source>
</evidence>
<dbReference type="PANTHER" id="PTHR43701:SF2">
    <property type="entry name" value="MEMBRANE TRANSPORTER PROTEIN YJNA-RELATED"/>
    <property type="match status" value="1"/>
</dbReference>
<evidence type="ECO:0000256" key="2">
    <source>
        <dbReference type="ARBA" id="ARBA00022692"/>
    </source>
</evidence>
<gene>
    <name evidence="6" type="ORF">Azoinq_07675</name>
</gene>
<dbReference type="Proteomes" id="UP000683428">
    <property type="component" value="Chromosome"/>
</dbReference>
<feature type="transmembrane region" description="Helical" evidence="5">
    <location>
        <begin position="75"/>
        <end position="92"/>
    </location>
</feature>
<dbReference type="AlphaFoldDB" id="A0A975XTH9"/>
<feature type="transmembrane region" description="Helical" evidence="5">
    <location>
        <begin position="104"/>
        <end position="128"/>
    </location>
</feature>
<evidence type="ECO:0000313" key="7">
    <source>
        <dbReference type="Proteomes" id="UP000683428"/>
    </source>
</evidence>
<organism evidence="6 7">
    <name type="scientific">Azospira inquinata</name>
    <dbReference type="NCBI Taxonomy" id="2785627"/>
    <lineage>
        <taxon>Bacteria</taxon>
        <taxon>Pseudomonadati</taxon>
        <taxon>Pseudomonadota</taxon>
        <taxon>Betaproteobacteria</taxon>
        <taxon>Rhodocyclales</taxon>
        <taxon>Rhodocyclaceae</taxon>
        <taxon>Azospira</taxon>
    </lineage>
</organism>
<proteinExistence type="inferred from homology"/>
<dbReference type="KEGG" id="aiq:Azoinq_07675"/>
<evidence type="ECO:0000256" key="1">
    <source>
        <dbReference type="ARBA" id="ARBA00004141"/>
    </source>
</evidence>
<reference evidence="6" key="1">
    <citation type="submission" date="2020-11" db="EMBL/GenBank/DDBJ databases">
        <title>Azospira inquinata sp. nov.</title>
        <authorList>
            <person name="Moe W.M."/>
            <person name="Mikes M.C."/>
        </authorList>
    </citation>
    <scope>NUCLEOTIDE SEQUENCE</scope>
    <source>
        <strain evidence="6">Azo-3</strain>
    </source>
</reference>
<dbReference type="InterPro" id="IPR002781">
    <property type="entry name" value="TM_pro_TauE-like"/>
</dbReference>
<feature type="transmembrane region" description="Helical" evidence="5">
    <location>
        <begin position="46"/>
        <end position="68"/>
    </location>
</feature>
<dbReference type="PANTHER" id="PTHR43701">
    <property type="entry name" value="MEMBRANE TRANSPORTER PROTEIN MJ0441-RELATED"/>
    <property type="match status" value="1"/>
</dbReference>
<evidence type="ECO:0000256" key="4">
    <source>
        <dbReference type="ARBA" id="ARBA00023136"/>
    </source>
</evidence>
<dbReference type="Pfam" id="PF01925">
    <property type="entry name" value="TauE"/>
    <property type="match status" value="1"/>
</dbReference>
<evidence type="ECO:0000256" key="3">
    <source>
        <dbReference type="ARBA" id="ARBA00022989"/>
    </source>
</evidence>
<keyword evidence="5" id="KW-1003">Cell membrane</keyword>
<dbReference type="RefSeq" id="WP_216130340.1">
    <property type="nucleotide sequence ID" value="NZ_CP064782.1"/>
</dbReference>
<dbReference type="GO" id="GO:0005886">
    <property type="term" value="C:plasma membrane"/>
    <property type="evidence" value="ECO:0007669"/>
    <property type="project" value="UniProtKB-SubCell"/>
</dbReference>
<keyword evidence="7" id="KW-1185">Reference proteome</keyword>
<keyword evidence="3 5" id="KW-1133">Transmembrane helix</keyword>
<dbReference type="EMBL" id="CP064782">
    <property type="protein sequence ID" value="QWT47761.1"/>
    <property type="molecule type" value="Genomic_DNA"/>
</dbReference>
<comment type="similarity">
    <text evidence="5">Belongs to the 4-toluene sulfonate uptake permease (TSUP) (TC 2.A.102) family.</text>
</comment>
<protein>
    <recommendedName>
        <fullName evidence="5">Probable membrane transporter protein</fullName>
    </recommendedName>
</protein>
<dbReference type="InterPro" id="IPR051598">
    <property type="entry name" value="TSUP/Inactive_protease-like"/>
</dbReference>
<evidence type="ECO:0000313" key="6">
    <source>
        <dbReference type="EMBL" id="QWT47761.1"/>
    </source>
</evidence>
<feature type="transmembrane region" description="Helical" evidence="5">
    <location>
        <begin position="7"/>
        <end position="40"/>
    </location>
</feature>
<comment type="subcellular location">
    <subcellularLocation>
        <location evidence="5">Cell membrane</location>
        <topology evidence="5">Multi-pass membrane protein</topology>
    </subcellularLocation>
    <subcellularLocation>
        <location evidence="1">Membrane</location>
        <topology evidence="1">Multi-pass membrane protein</topology>
    </subcellularLocation>
</comment>
<sequence length="129" mass="13005">MPIPANAWLLLAIGLASGVASGLFGIGGGVLIVPALVLLAGFSQHMAIGTSLAVLLPPVGLGAVLAYYREGNVDFRAAILVAVALFVGGWLGGQVANYLGGVQLRLLFGLFVVGIGGYMTVSALRTLLG</sequence>
<keyword evidence="4 5" id="KW-0472">Membrane</keyword>
<keyword evidence="2 5" id="KW-0812">Transmembrane</keyword>
<name>A0A975XTH9_9RHOO</name>